<gene>
    <name evidence="1" type="ORF">Ahy_A08g040192</name>
</gene>
<evidence type="ECO:0000313" key="1">
    <source>
        <dbReference type="EMBL" id="RYR43796.1"/>
    </source>
</evidence>
<dbReference type="EMBL" id="SDMP01000008">
    <property type="protein sequence ID" value="RYR43796.1"/>
    <property type="molecule type" value="Genomic_DNA"/>
</dbReference>
<protein>
    <submittedName>
        <fullName evidence="1">Uncharacterized protein</fullName>
    </submittedName>
</protein>
<sequence>MQWLRPDIKKGLFVYWETHEGYRHWRLTNRANRASPRSSKYIGGSATFMNTKAMLSKSLDCEAMLAETFKYTHTL</sequence>
<evidence type="ECO:0000313" key="2">
    <source>
        <dbReference type="Proteomes" id="UP000289738"/>
    </source>
</evidence>
<organism evidence="1 2">
    <name type="scientific">Arachis hypogaea</name>
    <name type="common">Peanut</name>
    <dbReference type="NCBI Taxonomy" id="3818"/>
    <lineage>
        <taxon>Eukaryota</taxon>
        <taxon>Viridiplantae</taxon>
        <taxon>Streptophyta</taxon>
        <taxon>Embryophyta</taxon>
        <taxon>Tracheophyta</taxon>
        <taxon>Spermatophyta</taxon>
        <taxon>Magnoliopsida</taxon>
        <taxon>eudicotyledons</taxon>
        <taxon>Gunneridae</taxon>
        <taxon>Pentapetalae</taxon>
        <taxon>rosids</taxon>
        <taxon>fabids</taxon>
        <taxon>Fabales</taxon>
        <taxon>Fabaceae</taxon>
        <taxon>Papilionoideae</taxon>
        <taxon>50 kb inversion clade</taxon>
        <taxon>dalbergioids sensu lato</taxon>
        <taxon>Dalbergieae</taxon>
        <taxon>Pterocarpus clade</taxon>
        <taxon>Arachis</taxon>
    </lineage>
</organism>
<proteinExistence type="predicted"/>
<comment type="caution">
    <text evidence="1">The sequence shown here is derived from an EMBL/GenBank/DDBJ whole genome shotgun (WGS) entry which is preliminary data.</text>
</comment>
<dbReference type="AlphaFoldDB" id="A0A445BZ73"/>
<name>A0A445BZ73_ARAHY</name>
<accession>A0A445BZ73</accession>
<keyword evidence="2" id="KW-1185">Reference proteome</keyword>
<dbReference type="Proteomes" id="UP000289738">
    <property type="component" value="Chromosome A08"/>
</dbReference>
<reference evidence="1 2" key="1">
    <citation type="submission" date="2019-01" db="EMBL/GenBank/DDBJ databases">
        <title>Sequencing of cultivated peanut Arachis hypogaea provides insights into genome evolution and oil improvement.</title>
        <authorList>
            <person name="Chen X."/>
        </authorList>
    </citation>
    <scope>NUCLEOTIDE SEQUENCE [LARGE SCALE GENOMIC DNA]</scope>
    <source>
        <strain evidence="2">cv. Fuhuasheng</strain>
        <tissue evidence="1">Leaves</tissue>
    </source>
</reference>